<dbReference type="GO" id="GO:0015074">
    <property type="term" value="P:DNA integration"/>
    <property type="evidence" value="ECO:0007669"/>
    <property type="project" value="InterPro"/>
</dbReference>
<dbReference type="OrthoDB" id="4326943at2"/>
<protein>
    <submittedName>
        <fullName evidence="6">Putative phage integrase</fullName>
    </submittedName>
</protein>
<dbReference type="AlphaFoldDB" id="Q5Z3Z0"/>
<feature type="domain" description="Tyr recombinase" evidence="5">
    <location>
        <begin position="173"/>
        <end position="388"/>
    </location>
</feature>
<dbReference type="STRING" id="247156.NFA_90"/>
<feature type="compositionally biased region" description="Basic and acidic residues" evidence="4">
    <location>
        <begin position="31"/>
        <end position="53"/>
    </location>
</feature>
<gene>
    <name evidence="6" type="ordered locus">NFA_90</name>
</gene>
<dbReference type="PROSITE" id="PS51898">
    <property type="entry name" value="TYR_RECOMBINASE"/>
    <property type="match status" value="1"/>
</dbReference>
<dbReference type="EMBL" id="AP006618">
    <property type="protein sequence ID" value="BAD54851.1"/>
    <property type="molecule type" value="Genomic_DNA"/>
</dbReference>
<reference evidence="6 7" key="1">
    <citation type="journal article" date="2004" name="Proc. Natl. Acad. Sci. U.S.A.">
        <title>The complete genomic sequence of Nocardia farcinica IFM 10152.</title>
        <authorList>
            <person name="Ishikawa J."/>
            <person name="Yamashita A."/>
            <person name="Mikami Y."/>
            <person name="Hoshino Y."/>
            <person name="Kurita H."/>
            <person name="Hotta K."/>
            <person name="Shiba T."/>
            <person name="Hattori M."/>
        </authorList>
    </citation>
    <scope>NUCLEOTIDE SEQUENCE [LARGE SCALE GENOMIC DNA]</scope>
    <source>
        <strain evidence="6 7">IFM 10152</strain>
    </source>
</reference>
<dbReference type="Gene3D" id="1.10.150.130">
    <property type="match status" value="1"/>
</dbReference>
<evidence type="ECO:0000256" key="3">
    <source>
        <dbReference type="ARBA" id="ARBA00023172"/>
    </source>
</evidence>
<dbReference type="Proteomes" id="UP000006820">
    <property type="component" value="Chromosome"/>
</dbReference>
<feature type="compositionally biased region" description="Basic and acidic residues" evidence="4">
    <location>
        <begin position="1"/>
        <end position="10"/>
    </location>
</feature>
<evidence type="ECO:0000313" key="7">
    <source>
        <dbReference type="Proteomes" id="UP000006820"/>
    </source>
</evidence>
<dbReference type="InterPro" id="IPR010998">
    <property type="entry name" value="Integrase_recombinase_N"/>
</dbReference>
<dbReference type="InterPro" id="IPR002104">
    <property type="entry name" value="Integrase_catalytic"/>
</dbReference>
<dbReference type="HOGENOM" id="CLU_027562_17_1_11"/>
<dbReference type="RefSeq" id="WP_011206538.1">
    <property type="nucleotide sequence ID" value="NC_006361.1"/>
</dbReference>
<proteinExistence type="inferred from homology"/>
<dbReference type="PANTHER" id="PTHR30349:SF64">
    <property type="entry name" value="PROPHAGE INTEGRASE INTD-RELATED"/>
    <property type="match status" value="1"/>
</dbReference>
<dbReference type="KEGG" id="nfa:NFA_90"/>
<evidence type="ECO:0000256" key="2">
    <source>
        <dbReference type="ARBA" id="ARBA00023125"/>
    </source>
</evidence>
<feature type="region of interest" description="Disordered" evidence="4">
    <location>
        <begin position="1"/>
        <end position="55"/>
    </location>
</feature>
<evidence type="ECO:0000259" key="5">
    <source>
        <dbReference type="PROSITE" id="PS51898"/>
    </source>
</evidence>
<keyword evidence="7" id="KW-1185">Reference proteome</keyword>
<name>Q5Z3Z0_NOCFA</name>
<keyword evidence="3" id="KW-0233">DNA recombination</keyword>
<evidence type="ECO:0000256" key="4">
    <source>
        <dbReference type="SAM" id="MobiDB-lite"/>
    </source>
</evidence>
<dbReference type="eggNOG" id="COG0582">
    <property type="taxonomic scope" value="Bacteria"/>
</dbReference>
<dbReference type="CDD" id="cd00397">
    <property type="entry name" value="DNA_BRE_C"/>
    <property type="match status" value="1"/>
</dbReference>
<dbReference type="InterPro" id="IPR011010">
    <property type="entry name" value="DNA_brk_join_enz"/>
</dbReference>
<dbReference type="SUPFAM" id="SSF56349">
    <property type="entry name" value="DNA breaking-rejoining enzymes"/>
    <property type="match status" value="1"/>
</dbReference>
<evidence type="ECO:0000256" key="1">
    <source>
        <dbReference type="ARBA" id="ARBA00008857"/>
    </source>
</evidence>
<accession>Q5Z3Z0</accession>
<dbReference type="InterPro" id="IPR013762">
    <property type="entry name" value="Integrase-like_cat_sf"/>
</dbReference>
<keyword evidence="2" id="KW-0238">DNA-binding</keyword>
<dbReference type="Pfam" id="PF00589">
    <property type="entry name" value="Phage_integrase"/>
    <property type="match status" value="1"/>
</dbReference>
<dbReference type="Gene3D" id="1.10.443.10">
    <property type="entry name" value="Intergrase catalytic core"/>
    <property type="match status" value="1"/>
</dbReference>
<sequence>MPRERLRPGEWGKITTKPAGPGKFTASTYVRDSDGVRRGVERSGPSREAAERNLKRHLQDRRAPIVDAAVNDRTTLAELFTVWIGTKDIAPQSIKNYRDTWKVHGAKQIGALRIREFPTSRAEQHLQRVAAKAPSAARQLRIVLLGMFKLAVRYDVLDHNPIREASRPTSKRKPVQVLSPEDFARVRAAIRDYCAGREGVGGPKPGRLLPAFVDVLISTGLRPNEVLGLRWHEVDLLATPPTVTVTGKLVPSGKVEGMPLHRQDYRKAGAPDHTVILPRLAVEALTTLLGESFPDGLADGPAADRPVFANRDGGWMDLHNLRRAFRAAMPEDLKWVVPYTTRRTVATLLRNELGPAQAQAQLSHAQLSTTERYMQRQTHGPDARAALDKYAGEGADGL</sequence>
<organism evidence="6 7">
    <name type="scientific">Nocardia farcinica (strain IFM 10152)</name>
    <dbReference type="NCBI Taxonomy" id="247156"/>
    <lineage>
        <taxon>Bacteria</taxon>
        <taxon>Bacillati</taxon>
        <taxon>Actinomycetota</taxon>
        <taxon>Actinomycetes</taxon>
        <taxon>Mycobacteriales</taxon>
        <taxon>Nocardiaceae</taxon>
        <taxon>Nocardia</taxon>
    </lineage>
</organism>
<dbReference type="PANTHER" id="PTHR30349">
    <property type="entry name" value="PHAGE INTEGRASE-RELATED"/>
    <property type="match status" value="1"/>
</dbReference>
<dbReference type="GeneID" id="61130869"/>
<dbReference type="InterPro" id="IPR050090">
    <property type="entry name" value="Tyrosine_recombinase_XerCD"/>
</dbReference>
<dbReference type="GO" id="GO:0006310">
    <property type="term" value="P:DNA recombination"/>
    <property type="evidence" value="ECO:0007669"/>
    <property type="project" value="UniProtKB-KW"/>
</dbReference>
<comment type="similarity">
    <text evidence="1">Belongs to the 'phage' integrase family.</text>
</comment>
<dbReference type="GO" id="GO:0003677">
    <property type="term" value="F:DNA binding"/>
    <property type="evidence" value="ECO:0007669"/>
    <property type="project" value="UniProtKB-KW"/>
</dbReference>
<evidence type="ECO:0000313" key="6">
    <source>
        <dbReference type="EMBL" id="BAD54851.1"/>
    </source>
</evidence>